<dbReference type="SUPFAM" id="SSF55729">
    <property type="entry name" value="Acyl-CoA N-acyltransferases (Nat)"/>
    <property type="match status" value="1"/>
</dbReference>
<sequence length="98" mass="10832">MQRATANFAWTADRIAHFVEVDRIVIAAPARRRGLATQLHGELIRQSRAAGQRLLVCEVDPRPAKTAFSALHWSPEFAAIGDAVLAHGKHVRSKGKQR</sequence>
<evidence type="ECO:0000313" key="2">
    <source>
        <dbReference type="EMBL" id="SON84355.1"/>
    </source>
</evidence>
<evidence type="ECO:0000313" key="5">
    <source>
        <dbReference type="Proteomes" id="UP000234181"/>
    </source>
</evidence>
<evidence type="ECO:0000313" key="3">
    <source>
        <dbReference type="EMBL" id="SON91113.1"/>
    </source>
</evidence>
<dbReference type="Gene3D" id="3.40.630.30">
    <property type="match status" value="1"/>
</dbReference>
<name>A0AB38E262_XANCH</name>
<dbReference type="EMBL" id="OCYT01000114">
    <property type="protein sequence ID" value="SON84355.1"/>
    <property type="molecule type" value="Genomic_DNA"/>
</dbReference>
<evidence type="ECO:0000313" key="4">
    <source>
        <dbReference type="Proteomes" id="UP000234166"/>
    </source>
</evidence>
<organism evidence="3 4">
    <name type="scientific">Xanthomonas campestris pv. phaseoli</name>
    <dbReference type="NCBI Taxonomy" id="317013"/>
    <lineage>
        <taxon>Bacteria</taxon>
        <taxon>Pseudomonadati</taxon>
        <taxon>Pseudomonadota</taxon>
        <taxon>Gammaproteobacteria</taxon>
        <taxon>Lysobacterales</taxon>
        <taxon>Lysobacteraceae</taxon>
        <taxon>Xanthomonas</taxon>
    </lineage>
</organism>
<reference evidence="4 5" key="1">
    <citation type="submission" date="2017-10" db="EMBL/GenBank/DDBJ databases">
        <authorList>
            <person name="Regsiter A."/>
            <person name="William W."/>
        </authorList>
    </citation>
    <scope>NUCLEOTIDE SEQUENCE [LARGE SCALE GENOMIC DNA]</scope>
    <source>
        <strain evidence="2 5">CFBP6984</strain>
        <strain evidence="3 4">CFBP7430</strain>
    </source>
</reference>
<proteinExistence type="predicted"/>
<dbReference type="Pfam" id="PF00583">
    <property type="entry name" value="Acetyltransf_1"/>
    <property type="match status" value="1"/>
</dbReference>
<dbReference type="InterPro" id="IPR016181">
    <property type="entry name" value="Acyl_CoA_acyltransferase"/>
</dbReference>
<dbReference type="Proteomes" id="UP000234181">
    <property type="component" value="Unassembled WGS sequence"/>
</dbReference>
<dbReference type="CDD" id="cd04301">
    <property type="entry name" value="NAT_SF"/>
    <property type="match status" value="1"/>
</dbReference>
<dbReference type="EMBL" id="OCYS01000109">
    <property type="protein sequence ID" value="SON91113.1"/>
    <property type="molecule type" value="Genomic_DNA"/>
</dbReference>
<evidence type="ECO:0000259" key="1">
    <source>
        <dbReference type="Pfam" id="PF00583"/>
    </source>
</evidence>
<comment type="caution">
    <text evidence="3">The sequence shown here is derived from an EMBL/GenBank/DDBJ whole genome shotgun (WGS) entry which is preliminary data.</text>
</comment>
<dbReference type="GO" id="GO:0016747">
    <property type="term" value="F:acyltransferase activity, transferring groups other than amino-acyl groups"/>
    <property type="evidence" value="ECO:0007669"/>
    <property type="project" value="InterPro"/>
</dbReference>
<gene>
    <name evidence="2" type="ORF">XAP6984_570025</name>
    <name evidence="3" type="ORF">XAP7430_530025</name>
</gene>
<keyword evidence="5" id="KW-1185">Reference proteome</keyword>
<protein>
    <submittedName>
        <fullName evidence="3">Acetyltransferase, GNAT superfamily</fullName>
    </submittedName>
</protein>
<dbReference type="InterPro" id="IPR000182">
    <property type="entry name" value="GNAT_dom"/>
</dbReference>
<feature type="domain" description="N-acetyltransferase" evidence="1">
    <location>
        <begin position="17"/>
        <end position="61"/>
    </location>
</feature>
<dbReference type="AlphaFoldDB" id="A0AB38E262"/>
<dbReference type="Proteomes" id="UP000234166">
    <property type="component" value="Unassembled WGS sequence"/>
</dbReference>
<accession>A0AB38E262</accession>